<feature type="domain" description="UVR" evidence="8">
    <location>
        <begin position="415"/>
        <end position="450"/>
    </location>
</feature>
<dbReference type="Pfam" id="PF02861">
    <property type="entry name" value="Clp_N"/>
    <property type="match status" value="1"/>
</dbReference>
<proteinExistence type="inferred from homology"/>
<dbReference type="PROSITE" id="PS00871">
    <property type="entry name" value="CLPAB_2"/>
    <property type="match status" value="1"/>
</dbReference>
<dbReference type="EMBL" id="LR134523">
    <property type="protein sequence ID" value="VEJ34979.1"/>
    <property type="molecule type" value="Genomic_DNA"/>
</dbReference>
<dbReference type="PROSITE" id="PS51903">
    <property type="entry name" value="CLP_R"/>
    <property type="match status" value="1"/>
</dbReference>
<dbReference type="PROSITE" id="PS00870">
    <property type="entry name" value="CLPAB_1"/>
    <property type="match status" value="1"/>
</dbReference>
<dbReference type="Pfam" id="PF17871">
    <property type="entry name" value="AAA_lid_9"/>
    <property type="match status" value="1"/>
</dbReference>
<keyword evidence="3 6" id="KW-0067">ATP-binding</keyword>
<organism evidence="10 11">
    <name type="scientific">Aedoeadaptatus ivorii</name>
    <dbReference type="NCBI Taxonomy" id="54006"/>
    <lineage>
        <taxon>Bacteria</taxon>
        <taxon>Bacillati</taxon>
        <taxon>Bacillota</taxon>
        <taxon>Tissierellia</taxon>
        <taxon>Tissierellales</taxon>
        <taxon>Peptoniphilaceae</taxon>
        <taxon>Aedoeadaptatus</taxon>
    </lineage>
</organism>
<dbReference type="InterPro" id="IPR003593">
    <property type="entry name" value="AAA+_ATPase"/>
</dbReference>
<evidence type="ECO:0000259" key="8">
    <source>
        <dbReference type="PROSITE" id="PS50151"/>
    </source>
</evidence>
<dbReference type="AlphaFoldDB" id="A0A448V0E0"/>
<dbReference type="InterPro" id="IPR001943">
    <property type="entry name" value="UVR_dom"/>
</dbReference>
<protein>
    <submittedName>
        <fullName evidence="10">Negative regulator of genetic competence ClpC/MecB</fullName>
    </submittedName>
</protein>
<dbReference type="Pfam" id="PF07724">
    <property type="entry name" value="AAA_2"/>
    <property type="match status" value="1"/>
</dbReference>
<comment type="similarity">
    <text evidence="6">Belongs to the ClpA/ClpB family.</text>
</comment>
<dbReference type="Gene3D" id="1.10.1780.10">
    <property type="entry name" value="Clp, N-terminal domain"/>
    <property type="match status" value="1"/>
</dbReference>
<evidence type="ECO:0000256" key="4">
    <source>
        <dbReference type="ARBA" id="ARBA00023186"/>
    </source>
</evidence>
<keyword evidence="1 5" id="KW-0677">Repeat</keyword>
<dbReference type="InterPro" id="IPR027417">
    <property type="entry name" value="P-loop_NTPase"/>
</dbReference>
<dbReference type="InterPro" id="IPR004176">
    <property type="entry name" value="Clp_R_N"/>
</dbReference>
<dbReference type="FunFam" id="3.40.50.300:FF:000010">
    <property type="entry name" value="Chaperone clpB 1, putative"/>
    <property type="match status" value="1"/>
</dbReference>
<evidence type="ECO:0000256" key="2">
    <source>
        <dbReference type="ARBA" id="ARBA00022741"/>
    </source>
</evidence>
<dbReference type="Gene3D" id="4.10.860.10">
    <property type="entry name" value="UVR domain"/>
    <property type="match status" value="1"/>
</dbReference>
<dbReference type="GO" id="GO:0005524">
    <property type="term" value="F:ATP binding"/>
    <property type="evidence" value="ECO:0007669"/>
    <property type="project" value="UniProtKB-KW"/>
</dbReference>
<dbReference type="InterPro" id="IPR041546">
    <property type="entry name" value="ClpA/ClpB_AAA_lid"/>
</dbReference>
<feature type="coiled-coil region" evidence="7">
    <location>
        <begin position="411"/>
        <end position="461"/>
    </location>
</feature>
<dbReference type="RefSeq" id="WP_126464872.1">
    <property type="nucleotide sequence ID" value="NZ_LR134523.1"/>
</dbReference>
<dbReference type="PROSITE" id="PS50151">
    <property type="entry name" value="UVR"/>
    <property type="match status" value="1"/>
</dbReference>
<dbReference type="Pfam" id="PF10431">
    <property type="entry name" value="ClpB_D2-small"/>
    <property type="match status" value="1"/>
</dbReference>
<dbReference type="KEGG" id="piv:NCTC13079_00423"/>
<accession>A0A448V0E0</accession>
<evidence type="ECO:0000259" key="9">
    <source>
        <dbReference type="PROSITE" id="PS51903"/>
    </source>
</evidence>
<dbReference type="InterPro" id="IPR001270">
    <property type="entry name" value="ClpA/B"/>
</dbReference>
<dbReference type="PRINTS" id="PR00300">
    <property type="entry name" value="CLPPROTEASEA"/>
</dbReference>
<dbReference type="CDD" id="cd19499">
    <property type="entry name" value="RecA-like_ClpB_Hsp104-like"/>
    <property type="match status" value="1"/>
</dbReference>
<evidence type="ECO:0000313" key="11">
    <source>
        <dbReference type="Proteomes" id="UP000269544"/>
    </source>
</evidence>
<dbReference type="OrthoDB" id="9803641at2"/>
<gene>
    <name evidence="10" type="primary">clpC</name>
    <name evidence="10" type="ORF">NCTC13079_00423</name>
</gene>
<dbReference type="CDD" id="cd00009">
    <property type="entry name" value="AAA"/>
    <property type="match status" value="1"/>
</dbReference>
<dbReference type="PANTHER" id="PTHR11638">
    <property type="entry name" value="ATP-DEPENDENT CLP PROTEASE"/>
    <property type="match status" value="1"/>
</dbReference>
<dbReference type="InterPro" id="IPR019489">
    <property type="entry name" value="Clp_ATPase_C"/>
</dbReference>
<sequence length="817" mass="91401">MAMFGKFTEKSQRAMVFAQSEAREQGHAYIGSEHILLGILQVPAGASGILAQVGVDYARAKDAVMEIVSPEPGPVTSLTYTPRTKKIFELALEVANELGHNYIGTEHLLLGILREGKGVAVLALRNLGIDVTMLERSIVMAIKKVDPRAQEVEEDVNESALEEFGHNLNERATAGKIDPVIGRKEEIERIIQVLVRRTKNNPVLIGEPGVGKTAIAEGLAQRIVEGKVPEIIKDKKIYTLDVSALIAGAKYRGDFEERLKAVIAEVESREDVILFIDEIHVVIGAGGAEGAMDASNILKPSLTKGDLQIIGATTIDEYRKHIEKDPAFERRLMPIMVEEPDVEDSIEILRGIRDKYEAHHNVKITDAAIEAAVELSHRYINDRFLPDKAIDLIDEAASRLRVENFNSPNSLKELEEALAKLSKEKEEAVNSQNFEEAARLRDEEKKIEEELEGQKKNWDREKHTKNMVVDYEEIAEIVSNWSGIPVTTMNAEESERLVRLEEELNSEVIGQPQAVEAVSRAIKRARVGLKSPDKPIGSFIFVGPTGVGKTYLAKSLAEFLFGDADSMIRIDMSEYMEKHSVSRLVGSPPGYVGYDEGGQLTEAVRRKPYSVVLFDEIEKAHPDVFNILLQILDDGRLTDGQGRTVDFKNTVLIMTSNVGATLLKRQNTMGFGAPDTESARGYDKMVETIQSKLKDTFRPEFLNRIDEIIVFKYLEEEQVREIVKLMLRDLKERLEDNEIHIHFTDAVVDYIGDEGFDEEYGARPLVRSIRKNIEDRLADEILLGHVQKDHEIFVDAKDGKLVFSEEAKTPQTVSDEA</sequence>
<evidence type="ECO:0000313" key="10">
    <source>
        <dbReference type="EMBL" id="VEJ34979.1"/>
    </source>
</evidence>
<name>A0A448V0E0_9FIRM</name>
<evidence type="ECO:0000256" key="5">
    <source>
        <dbReference type="PROSITE-ProRule" id="PRU01251"/>
    </source>
</evidence>
<keyword evidence="2 6" id="KW-0547">Nucleotide-binding</keyword>
<dbReference type="InterPro" id="IPR050130">
    <property type="entry name" value="ClpA_ClpB"/>
</dbReference>
<dbReference type="SUPFAM" id="SSF81923">
    <property type="entry name" value="Double Clp-N motif"/>
    <property type="match status" value="1"/>
</dbReference>
<dbReference type="InterPro" id="IPR018368">
    <property type="entry name" value="ClpA/B_CS1"/>
</dbReference>
<dbReference type="GO" id="GO:0016887">
    <property type="term" value="F:ATP hydrolysis activity"/>
    <property type="evidence" value="ECO:0007669"/>
    <property type="project" value="InterPro"/>
</dbReference>
<dbReference type="Pfam" id="PF00004">
    <property type="entry name" value="AAA"/>
    <property type="match status" value="1"/>
</dbReference>
<keyword evidence="11" id="KW-1185">Reference proteome</keyword>
<dbReference type="Gene3D" id="3.40.50.300">
    <property type="entry name" value="P-loop containing nucleotide triphosphate hydrolases"/>
    <property type="match status" value="2"/>
</dbReference>
<dbReference type="GO" id="GO:0005737">
    <property type="term" value="C:cytoplasm"/>
    <property type="evidence" value="ECO:0007669"/>
    <property type="project" value="TreeGrafter"/>
</dbReference>
<dbReference type="SMART" id="SM01086">
    <property type="entry name" value="ClpB_D2-small"/>
    <property type="match status" value="1"/>
</dbReference>
<keyword evidence="4 6" id="KW-0143">Chaperone</keyword>
<dbReference type="FunFam" id="3.40.50.300:FF:000025">
    <property type="entry name" value="ATP-dependent Clp protease subunit"/>
    <property type="match status" value="1"/>
</dbReference>
<keyword evidence="7" id="KW-0175">Coiled coil</keyword>
<dbReference type="PANTHER" id="PTHR11638:SF18">
    <property type="entry name" value="HEAT SHOCK PROTEIN 104"/>
    <property type="match status" value="1"/>
</dbReference>
<dbReference type="InterPro" id="IPR036628">
    <property type="entry name" value="Clp_N_dom_sf"/>
</dbReference>
<dbReference type="SUPFAM" id="SSF52540">
    <property type="entry name" value="P-loop containing nucleoside triphosphate hydrolases"/>
    <property type="match status" value="2"/>
</dbReference>
<dbReference type="InterPro" id="IPR028299">
    <property type="entry name" value="ClpA/B_CS2"/>
</dbReference>
<evidence type="ECO:0000256" key="3">
    <source>
        <dbReference type="ARBA" id="ARBA00022840"/>
    </source>
</evidence>
<evidence type="ECO:0000256" key="6">
    <source>
        <dbReference type="RuleBase" id="RU004432"/>
    </source>
</evidence>
<dbReference type="SMART" id="SM00382">
    <property type="entry name" value="AAA"/>
    <property type="match status" value="2"/>
</dbReference>
<reference evidence="10 11" key="1">
    <citation type="submission" date="2018-12" db="EMBL/GenBank/DDBJ databases">
        <authorList>
            <consortium name="Pathogen Informatics"/>
        </authorList>
    </citation>
    <scope>NUCLEOTIDE SEQUENCE [LARGE SCALE GENOMIC DNA]</scope>
    <source>
        <strain evidence="10 11">NCTC13079</strain>
    </source>
</reference>
<dbReference type="Proteomes" id="UP000269544">
    <property type="component" value="Chromosome"/>
</dbReference>
<feature type="domain" description="Clp R" evidence="9">
    <location>
        <begin position="4"/>
        <end position="145"/>
    </location>
</feature>
<evidence type="ECO:0000256" key="7">
    <source>
        <dbReference type="SAM" id="Coils"/>
    </source>
</evidence>
<dbReference type="GO" id="GO:0034605">
    <property type="term" value="P:cellular response to heat"/>
    <property type="evidence" value="ECO:0007669"/>
    <property type="project" value="TreeGrafter"/>
</dbReference>
<dbReference type="InterPro" id="IPR003959">
    <property type="entry name" value="ATPase_AAA_core"/>
</dbReference>
<dbReference type="Gene3D" id="1.10.8.60">
    <property type="match status" value="2"/>
</dbReference>
<evidence type="ECO:0000256" key="1">
    <source>
        <dbReference type="ARBA" id="ARBA00022737"/>
    </source>
</evidence>